<dbReference type="Gene3D" id="3.40.50.720">
    <property type="entry name" value="NAD(P)-binding Rossmann-like Domain"/>
    <property type="match status" value="2"/>
</dbReference>
<dbReference type="InterPro" id="IPR006140">
    <property type="entry name" value="D-isomer_DH_NAD-bd"/>
</dbReference>
<evidence type="ECO:0000313" key="7">
    <source>
        <dbReference type="Proteomes" id="UP001409291"/>
    </source>
</evidence>
<keyword evidence="2" id="KW-0520">NAD</keyword>
<accession>A0ABV0BSU2</accession>
<evidence type="ECO:0000256" key="2">
    <source>
        <dbReference type="ARBA" id="ARBA00023027"/>
    </source>
</evidence>
<dbReference type="InterPro" id="IPR029752">
    <property type="entry name" value="D-isomer_DH_CS1"/>
</dbReference>
<dbReference type="SUPFAM" id="SSF51735">
    <property type="entry name" value="NAD(P)-binding Rossmann-fold domains"/>
    <property type="match status" value="1"/>
</dbReference>
<name>A0ABV0BSU2_9SPHI</name>
<dbReference type="CDD" id="cd05301">
    <property type="entry name" value="GDH"/>
    <property type="match status" value="1"/>
</dbReference>
<dbReference type="EC" id="1.1.1.-" evidence="6"/>
<dbReference type="RefSeq" id="WP_346581198.1">
    <property type="nucleotide sequence ID" value="NZ_JBDJLH010000002.1"/>
</dbReference>
<dbReference type="EMBL" id="JBDJNQ010000004">
    <property type="protein sequence ID" value="MEN5377614.1"/>
    <property type="molecule type" value="Genomic_DNA"/>
</dbReference>
<comment type="similarity">
    <text evidence="3">Belongs to the D-isomer specific 2-hydroxyacid dehydrogenase family.</text>
</comment>
<dbReference type="GO" id="GO:0016491">
    <property type="term" value="F:oxidoreductase activity"/>
    <property type="evidence" value="ECO:0007669"/>
    <property type="project" value="UniProtKB-KW"/>
</dbReference>
<keyword evidence="7" id="KW-1185">Reference proteome</keyword>
<evidence type="ECO:0000259" key="4">
    <source>
        <dbReference type="Pfam" id="PF00389"/>
    </source>
</evidence>
<dbReference type="SUPFAM" id="SSF52283">
    <property type="entry name" value="Formate/glycerate dehydrogenase catalytic domain-like"/>
    <property type="match status" value="1"/>
</dbReference>
<dbReference type="PANTHER" id="PTHR10996">
    <property type="entry name" value="2-HYDROXYACID DEHYDROGENASE-RELATED"/>
    <property type="match status" value="1"/>
</dbReference>
<evidence type="ECO:0000256" key="1">
    <source>
        <dbReference type="ARBA" id="ARBA00023002"/>
    </source>
</evidence>
<feature type="domain" description="D-isomer specific 2-hydroxyacid dehydrogenase catalytic" evidence="4">
    <location>
        <begin position="3"/>
        <end position="318"/>
    </location>
</feature>
<feature type="domain" description="D-isomer specific 2-hydroxyacid dehydrogenase NAD-binding" evidence="5">
    <location>
        <begin position="109"/>
        <end position="287"/>
    </location>
</feature>
<dbReference type="Pfam" id="PF02826">
    <property type="entry name" value="2-Hacid_dh_C"/>
    <property type="match status" value="1"/>
</dbReference>
<organism evidence="6 7">
    <name type="scientific">Sphingobacterium kitahiroshimense</name>
    <dbReference type="NCBI Taxonomy" id="470446"/>
    <lineage>
        <taxon>Bacteria</taxon>
        <taxon>Pseudomonadati</taxon>
        <taxon>Bacteroidota</taxon>
        <taxon>Sphingobacteriia</taxon>
        <taxon>Sphingobacteriales</taxon>
        <taxon>Sphingobacteriaceae</taxon>
        <taxon>Sphingobacterium</taxon>
    </lineage>
</organism>
<evidence type="ECO:0000256" key="3">
    <source>
        <dbReference type="RuleBase" id="RU003719"/>
    </source>
</evidence>
<dbReference type="Proteomes" id="UP001409291">
    <property type="component" value="Unassembled WGS sequence"/>
</dbReference>
<sequence length="327" mass="36394">MKVFICRTIPQKAIDSLQQAGFDISYRTEPGNILQSDLINACKQVDYLFAAGHNLLDEKFFEQCSHLKGIALMSAGYDSVDLEAATKYGIPVSNTPDVLSNATADIAFLLMLAVSRKAFFMNRKIMNNEWKDFELTEHLGVELDGKTLGIFGLGRIGFELARKAKAAYNMDIIYYNRHPNSNAKRLLDATYVNYDELLTRSDVLSVHANLTAETKGKFNKEAFKRMKNTAIFINTARGGLHQEEDLYTALTSGELWGAGLDVTNPEPMAFDNPLLSLPNLAVLPHIGSATTEARDNMALMAAHNLIAANKHIKMPQILNKEIYENNI</sequence>
<dbReference type="InterPro" id="IPR050223">
    <property type="entry name" value="D-isomer_2-hydroxyacid_DH"/>
</dbReference>
<evidence type="ECO:0000259" key="5">
    <source>
        <dbReference type="Pfam" id="PF02826"/>
    </source>
</evidence>
<dbReference type="Pfam" id="PF00389">
    <property type="entry name" value="2-Hacid_dh"/>
    <property type="match status" value="1"/>
</dbReference>
<protein>
    <submittedName>
        <fullName evidence="6">D-glycerate dehydrogenase</fullName>
        <ecNumber evidence="6">1.1.1.-</ecNumber>
    </submittedName>
</protein>
<dbReference type="InterPro" id="IPR036291">
    <property type="entry name" value="NAD(P)-bd_dom_sf"/>
</dbReference>
<dbReference type="InterPro" id="IPR006139">
    <property type="entry name" value="D-isomer_2_OHA_DH_cat_dom"/>
</dbReference>
<comment type="caution">
    <text evidence="6">The sequence shown here is derived from an EMBL/GenBank/DDBJ whole genome shotgun (WGS) entry which is preliminary data.</text>
</comment>
<dbReference type="PANTHER" id="PTHR10996:SF178">
    <property type="entry name" value="2-HYDROXYACID DEHYDROGENASE YGL185C-RELATED"/>
    <property type="match status" value="1"/>
</dbReference>
<evidence type="ECO:0000313" key="6">
    <source>
        <dbReference type="EMBL" id="MEN5377614.1"/>
    </source>
</evidence>
<proteinExistence type="inferred from homology"/>
<gene>
    <name evidence="6" type="ORF">ABE541_10105</name>
</gene>
<keyword evidence="1 3" id="KW-0560">Oxidoreductase</keyword>
<reference evidence="6 7" key="1">
    <citation type="submission" date="2024-04" db="EMBL/GenBank/DDBJ databases">
        <title>WGS of bacteria from Torrens River.</title>
        <authorList>
            <person name="Wyrsch E.R."/>
            <person name="Drigo B."/>
        </authorList>
    </citation>
    <scope>NUCLEOTIDE SEQUENCE [LARGE SCALE GENOMIC DNA]</scope>
    <source>
        <strain evidence="6 7">TWI391</strain>
    </source>
</reference>
<dbReference type="PROSITE" id="PS00065">
    <property type="entry name" value="D_2_HYDROXYACID_DH_1"/>
    <property type="match status" value="1"/>
</dbReference>